<feature type="domain" description="SCP" evidence="1">
    <location>
        <begin position="32"/>
        <end position="164"/>
    </location>
</feature>
<dbReference type="CDD" id="cd05379">
    <property type="entry name" value="CAP_bacterial"/>
    <property type="match status" value="1"/>
</dbReference>
<dbReference type="InterPro" id="IPR035940">
    <property type="entry name" value="CAP_sf"/>
</dbReference>
<proteinExistence type="predicted"/>
<dbReference type="Gene3D" id="3.40.33.10">
    <property type="entry name" value="CAP"/>
    <property type="match status" value="1"/>
</dbReference>
<gene>
    <name evidence="2" type="ORF">SE17_26555</name>
</gene>
<dbReference type="InterPro" id="IPR014044">
    <property type="entry name" value="CAP_dom"/>
</dbReference>
<comment type="caution">
    <text evidence="2">The sequence shown here is derived from an EMBL/GenBank/DDBJ whole genome shotgun (WGS) entry which is preliminary data.</text>
</comment>
<accession>A0A0P9DKV8</accession>
<organism evidence="2 3">
    <name type="scientific">Kouleothrix aurantiaca</name>
    <dbReference type="NCBI Taxonomy" id="186479"/>
    <lineage>
        <taxon>Bacteria</taxon>
        <taxon>Bacillati</taxon>
        <taxon>Chloroflexota</taxon>
        <taxon>Chloroflexia</taxon>
        <taxon>Chloroflexales</taxon>
        <taxon>Roseiflexineae</taxon>
        <taxon>Roseiflexaceae</taxon>
        <taxon>Kouleothrix</taxon>
    </lineage>
</organism>
<evidence type="ECO:0000313" key="2">
    <source>
        <dbReference type="EMBL" id="KPV50507.1"/>
    </source>
</evidence>
<evidence type="ECO:0000313" key="3">
    <source>
        <dbReference type="Proteomes" id="UP000050509"/>
    </source>
</evidence>
<dbReference type="PANTHER" id="PTHR31157">
    <property type="entry name" value="SCP DOMAIN-CONTAINING PROTEIN"/>
    <property type="match status" value="1"/>
</dbReference>
<evidence type="ECO:0000259" key="1">
    <source>
        <dbReference type="Pfam" id="PF00188"/>
    </source>
</evidence>
<dbReference type="EMBL" id="LJCR01001356">
    <property type="protein sequence ID" value="KPV50507.1"/>
    <property type="molecule type" value="Genomic_DNA"/>
</dbReference>
<sequence>MAGAQNTAALHHVYVPLAQASTPAPSPEQQVLALINQARRDNGCNVDLVMSDKLTNAAYGHSRDMALNNYFSHTGSDGSTMITRVQAQGYSFSWLAENIAAGYSTPKDAVDGWMNSSGHRANILNCNLRETGIGYYYQGDDQPNVHLDGGSMGGPYGYYWTQDFGTP</sequence>
<dbReference type="SUPFAM" id="SSF55797">
    <property type="entry name" value="PR-1-like"/>
    <property type="match status" value="1"/>
</dbReference>
<dbReference type="Pfam" id="PF00188">
    <property type="entry name" value="CAP"/>
    <property type="match status" value="1"/>
</dbReference>
<name>A0A0P9DKV8_9CHLR</name>
<dbReference type="PANTHER" id="PTHR31157:SF1">
    <property type="entry name" value="SCP DOMAIN-CONTAINING PROTEIN"/>
    <property type="match status" value="1"/>
</dbReference>
<keyword evidence="3" id="KW-1185">Reference proteome</keyword>
<dbReference type="Proteomes" id="UP000050509">
    <property type="component" value="Unassembled WGS sequence"/>
</dbReference>
<reference evidence="2 3" key="1">
    <citation type="submission" date="2015-09" db="EMBL/GenBank/DDBJ databases">
        <title>Draft genome sequence of Kouleothrix aurantiaca JCM 19913.</title>
        <authorList>
            <person name="Hemp J."/>
        </authorList>
    </citation>
    <scope>NUCLEOTIDE SEQUENCE [LARGE SCALE GENOMIC DNA]</scope>
    <source>
        <strain evidence="2 3">COM-B</strain>
    </source>
</reference>
<protein>
    <recommendedName>
        <fullName evidence="1">SCP domain-containing protein</fullName>
    </recommendedName>
</protein>
<dbReference type="AlphaFoldDB" id="A0A0P9DKV8"/>